<dbReference type="SMART" id="SM00862">
    <property type="entry name" value="Trans_reg_C"/>
    <property type="match status" value="1"/>
</dbReference>
<dbReference type="GO" id="GO:0003677">
    <property type="term" value="F:DNA binding"/>
    <property type="evidence" value="ECO:0007669"/>
    <property type="project" value="UniProtKB-UniRule"/>
</dbReference>
<dbReference type="InterPro" id="IPR011990">
    <property type="entry name" value="TPR-like_helical_dom_sf"/>
</dbReference>
<evidence type="ECO:0000256" key="3">
    <source>
        <dbReference type="ARBA" id="ARBA00023125"/>
    </source>
</evidence>
<dbReference type="Proteomes" id="UP000317982">
    <property type="component" value="Unassembled WGS sequence"/>
</dbReference>
<dbReference type="Gene3D" id="3.40.50.300">
    <property type="entry name" value="P-loop containing nucleotide triphosphate hydrolases"/>
    <property type="match status" value="1"/>
</dbReference>
<keyword evidence="2" id="KW-0805">Transcription regulation</keyword>
<dbReference type="Pfam" id="PF00486">
    <property type="entry name" value="Trans_reg_C"/>
    <property type="match status" value="1"/>
</dbReference>
<evidence type="ECO:0000313" key="9">
    <source>
        <dbReference type="Proteomes" id="UP000317982"/>
    </source>
</evidence>
<accession>A0A545AEG3</accession>
<evidence type="ECO:0000313" key="8">
    <source>
        <dbReference type="EMBL" id="TQS39712.1"/>
    </source>
</evidence>
<dbReference type="OrthoDB" id="4336084at2"/>
<reference evidence="8 9" key="1">
    <citation type="submission" date="2019-07" db="EMBL/GenBank/DDBJ databases">
        <title>Cryptosporangium phraense sp. nov., isolated from plant litter.</title>
        <authorList>
            <person name="Suriyachadkun C."/>
        </authorList>
    </citation>
    <scope>NUCLEOTIDE SEQUENCE [LARGE SCALE GENOMIC DNA]</scope>
    <source>
        <strain evidence="8 9">A-T 5661</strain>
    </source>
</reference>
<evidence type="ECO:0000256" key="5">
    <source>
        <dbReference type="PROSITE-ProRule" id="PRU01091"/>
    </source>
</evidence>
<evidence type="ECO:0000256" key="4">
    <source>
        <dbReference type="ARBA" id="ARBA00023163"/>
    </source>
</evidence>
<dbReference type="InterPro" id="IPR005158">
    <property type="entry name" value="BTAD"/>
</dbReference>
<comment type="caution">
    <text evidence="8">The sequence shown here is derived from an EMBL/GenBank/DDBJ whole genome shotgun (WGS) entry which is preliminary data.</text>
</comment>
<protein>
    <submittedName>
        <fullName evidence="8">AfsR/SARP family transcriptional regulator</fullName>
    </submittedName>
</protein>
<dbReference type="InterPro" id="IPR001867">
    <property type="entry name" value="OmpR/PhoB-type_DNA-bd"/>
</dbReference>
<evidence type="ECO:0000259" key="7">
    <source>
        <dbReference type="PROSITE" id="PS51755"/>
    </source>
</evidence>
<keyword evidence="4" id="KW-0804">Transcription</keyword>
<dbReference type="SUPFAM" id="SSF48452">
    <property type="entry name" value="TPR-like"/>
    <property type="match status" value="1"/>
</dbReference>
<dbReference type="Pfam" id="PF03704">
    <property type="entry name" value="BTAD"/>
    <property type="match status" value="1"/>
</dbReference>
<dbReference type="GO" id="GO:0006355">
    <property type="term" value="P:regulation of DNA-templated transcription"/>
    <property type="evidence" value="ECO:0007669"/>
    <property type="project" value="InterPro"/>
</dbReference>
<evidence type="ECO:0000256" key="1">
    <source>
        <dbReference type="ARBA" id="ARBA00005820"/>
    </source>
</evidence>
<dbReference type="CDD" id="cd15831">
    <property type="entry name" value="BTAD"/>
    <property type="match status" value="1"/>
</dbReference>
<dbReference type="Gene3D" id="1.25.40.10">
    <property type="entry name" value="Tetratricopeptide repeat domain"/>
    <property type="match status" value="1"/>
</dbReference>
<feature type="domain" description="OmpR/PhoB-type" evidence="7">
    <location>
        <begin position="1"/>
        <end position="104"/>
    </location>
</feature>
<feature type="region of interest" description="Disordered" evidence="6">
    <location>
        <begin position="340"/>
        <end position="387"/>
    </location>
</feature>
<dbReference type="InterPro" id="IPR027417">
    <property type="entry name" value="P-loop_NTPase"/>
</dbReference>
<dbReference type="AlphaFoldDB" id="A0A545AEG3"/>
<name>A0A545AEG3_9ACTN</name>
<feature type="DNA-binding region" description="OmpR/PhoB-type" evidence="5">
    <location>
        <begin position="1"/>
        <end position="104"/>
    </location>
</feature>
<dbReference type="PROSITE" id="PS51755">
    <property type="entry name" value="OMPR_PHOB"/>
    <property type="match status" value="1"/>
</dbReference>
<feature type="compositionally biased region" description="Low complexity" evidence="6">
    <location>
        <begin position="527"/>
        <end position="539"/>
    </location>
</feature>
<sequence>MGGARMDGMRIRLLGPLELRDATDRAVPVTGVRQRTLLCRLALDPGRLITVDRLVDDLWGAEPPAAPANALQSAVSRLRRDLGRAGPPGRDAIVSHPAGYRLALPPTAVDLHECARLSAAGTASLRSGDADAAARQLREALGLWHGPALADARGAPFAAVAAERADALRRVTLEARVDADLARGADAPALVDELTAACAADPLAEGLAARLIRALTADGRRAEALRRYESVRRELADELGVDPGAELRAAHLAALQDETPAVGKAAVGKPAAGRRGTLPAALTRLVGRREELARVGELLRSGRLVTLTGPGGAGKTRLAIEAGTLAAAGTLVAAGGDGDAGRPAGGAGGSDGEAGGGTGRKAGSPAGGGTGGEAGGGSVAGGGGGSGRGGFGAPDGVWLVELAGLPAGASGNAVAEAVLAVLARPVPVLEPGDEPALDSVERLGELLGGRKLLLILDNAEHVVEAVADVATRVLAAAPGVRALVTSQAPLGVVGEALCPVGPLPLPPVDLPSDPAPAGGTLAGRGGSRAVAGAAPAGPA</sequence>
<dbReference type="GO" id="GO:0000160">
    <property type="term" value="P:phosphorelay signal transduction system"/>
    <property type="evidence" value="ECO:0007669"/>
    <property type="project" value="InterPro"/>
</dbReference>
<dbReference type="SUPFAM" id="SSF46894">
    <property type="entry name" value="C-terminal effector domain of the bipartite response regulators"/>
    <property type="match status" value="1"/>
</dbReference>
<dbReference type="InterPro" id="IPR051677">
    <property type="entry name" value="AfsR-DnrI-RedD_regulator"/>
</dbReference>
<evidence type="ECO:0000256" key="2">
    <source>
        <dbReference type="ARBA" id="ARBA00023015"/>
    </source>
</evidence>
<dbReference type="SUPFAM" id="SSF52540">
    <property type="entry name" value="P-loop containing nucleoside triphosphate hydrolases"/>
    <property type="match status" value="1"/>
</dbReference>
<dbReference type="EMBL" id="VIRS01000059">
    <property type="protein sequence ID" value="TQS39712.1"/>
    <property type="molecule type" value="Genomic_DNA"/>
</dbReference>
<dbReference type="PANTHER" id="PTHR35807">
    <property type="entry name" value="TRANSCRIPTIONAL REGULATOR REDD-RELATED"/>
    <property type="match status" value="1"/>
</dbReference>
<evidence type="ECO:0000256" key="6">
    <source>
        <dbReference type="SAM" id="MobiDB-lite"/>
    </source>
</evidence>
<dbReference type="PANTHER" id="PTHR35807:SF1">
    <property type="entry name" value="TRANSCRIPTIONAL REGULATOR REDD"/>
    <property type="match status" value="1"/>
</dbReference>
<organism evidence="8 9">
    <name type="scientific">Cryptosporangium phraense</name>
    <dbReference type="NCBI Taxonomy" id="2593070"/>
    <lineage>
        <taxon>Bacteria</taxon>
        <taxon>Bacillati</taxon>
        <taxon>Actinomycetota</taxon>
        <taxon>Actinomycetes</taxon>
        <taxon>Cryptosporangiales</taxon>
        <taxon>Cryptosporangiaceae</taxon>
        <taxon>Cryptosporangium</taxon>
    </lineage>
</organism>
<feature type="non-terminal residue" evidence="8">
    <location>
        <position position="539"/>
    </location>
</feature>
<dbReference type="Gene3D" id="1.10.10.10">
    <property type="entry name" value="Winged helix-like DNA-binding domain superfamily/Winged helix DNA-binding domain"/>
    <property type="match status" value="1"/>
</dbReference>
<dbReference type="InterPro" id="IPR036388">
    <property type="entry name" value="WH-like_DNA-bd_sf"/>
</dbReference>
<gene>
    <name evidence="8" type="ORF">FL583_38480</name>
</gene>
<comment type="similarity">
    <text evidence="1">Belongs to the AfsR/DnrI/RedD regulatory family.</text>
</comment>
<dbReference type="InterPro" id="IPR016032">
    <property type="entry name" value="Sig_transdc_resp-reg_C-effctor"/>
</dbReference>
<keyword evidence="3 5" id="KW-0238">DNA-binding</keyword>
<proteinExistence type="inferred from homology"/>
<keyword evidence="9" id="KW-1185">Reference proteome</keyword>
<dbReference type="InParanoid" id="A0A545AEG3"/>
<feature type="region of interest" description="Disordered" evidence="6">
    <location>
        <begin position="509"/>
        <end position="539"/>
    </location>
</feature>
<dbReference type="SMART" id="SM01043">
    <property type="entry name" value="BTAD"/>
    <property type="match status" value="1"/>
</dbReference>